<dbReference type="Proteomes" id="UP000248724">
    <property type="component" value="Unassembled WGS sequence"/>
</dbReference>
<name>A0A2W5ZID3_9BACT</name>
<organism evidence="3 4">
    <name type="scientific">Candidatus Aeolococcus gillhamiae</name>
    <dbReference type="NCBI Taxonomy" id="3127015"/>
    <lineage>
        <taxon>Bacteria</taxon>
        <taxon>Bacillati</taxon>
        <taxon>Candidatus Dormiibacterota</taxon>
        <taxon>Candidatus Dormibacteria</taxon>
        <taxon>Candidatus Aeolococcales</taxon>
        <taxon>Candidatus Aeolococcaceae</taxon>
        <taxon>Candidatus Aeolococcus</taxon>
    </lineage>
</organism>
<comment type="caution">
    <text evidence="3">The sequence shown here is derived from an EMBL/GenBank/DDBJ whole genome shotgun (WGS) entry which is preliminary data.</text>
</comment>
<keyword evidence="2" id="KW-0812">Transmembrane</keyword>
<evidence type="ECO:0000313" key="3">
    <source>
        <dbReference type="EMBL" id="PZR83667.1"/>
    </source>
</evidence>
<feature type="compositionally biased region" description="Low complexity" evidence="1">
    <location>
        <begin position="82"/>
        <end position="100"/>
    </location>
</feature>
<keyword evidence="2" id="KW-0472">Membrane</keyword>
<proteinExistence type="predicted"/>
<protein>
    <submittedName>
        <fullName evidence="3">Uncharacterized protein</fullName>
    </submittedName>
</protein>
<feature type="transmembrane region" description="Helical" evidence="2">
    <location>
        <begin position="47"/>
        <end position="69"/>
    </location>
</feature>
<feature type="compositionally biased region" description="Pro residues" evidence="1">
    <location>
        <begin position="1"/>
        <end position="19"/>
    </location>
</feature>
<keyword evidence="2" id="KW-1133">Transmembrane helix</keyword>
<reference evidence="3 4" key="1">
    <citation type="journal article" date="2017" name="Nature">
        <title>Atmospheric trace gases support primary production in Antarctic desert surface soil.</title>
        <authorList>
            <person name="Ji M."/>
            <person name="Greening C."/>
            <person name="Vanwonterghem I."/>
            <person name="Carere C.R."/>
            <person name="Bay S.K."/>
            <person name="Steen J.A."/>
            <person name="Montgomery K."/>
            <person name="Lines T."/>
            <person name="Beardall J."/>
            <person name="van Dorst J."/>
            <person name="Snape I."/>
            <person name="Stott M.B."/>
            <person name="Hugenholtz P."/>
            <person name="Ferrari B.C."/>
        </authorList>
    </citation>
    <scope>NUCLEOTIDE SEQUENCE [LARGE SCALE GENOMIC DNA]</scope>
    <source>
        <strain evidence="3">RRmetagenome_bin12</strain>
    </source>
</reference>
<feature type="region of interest" description="Disordered" evidence="1">
    <location>
        <begin position="122"/>
        <end position="141"/>
    </location>
</feature>
<evidence type="ECO:0000256" key="2">
    <source>
        <dbReference type="SAM" id="Phobius"/>
    </source>
</evidence>
<feature type="region of interest" description="Disordered" evidence="1">
    <location>
        <begin position="80"/>
        <end position="100"/>
    </location>
</feature>
<feature type="region of interest" description="Disordered" evidence="1">
    <location>
        <begin position="1"/>
        <end position="40"/>
    </location>
</feature>
<feature type="compositionally biased region" description="Low complexity" evidence="1">
    <location>
        <begin position="25"/>
        <end position="40"/>
    </location>
</feature>
<evidence type="ECO:0000256" key="1">
    <source>
        <dbReference type="SAM" id="MobiDB-lite"/>
    </source>
</evidence>
<sequence>MNPPDGPGAPPPPATPPAPHSSNDPRPAAAPTSRAPVAVAPRRRHRLATFLAGLLIGVLLGGAAGYFIFNGRNVSVTKVPETTPTASPSPSPSALSTATPTVVPAQTAVAAPQGVVGCPVATPTGQHHLGSPGGPGSGQSAASGLDFCGGGDATIPTGTSRFLTGNNWGLGIADSCPPGSSGQSGMNTVLTVNEIIPGGGLGPDTATEPGDWVDSGSVLMAAGGSYQLRVATVSPSCVWHIKIYPVGG</sequence>
<gene>
    <name evidence="3" type="ORF">DLM65_01320</name>
</gene>
<evidence type="ECO:0000313" key="4">
    <source>
        <dbReference type="Proteomes" id="UP000248724"/>
    </source>
</evidence>
<dbReference type="AlphaFoldDB" id="A0A2W5ZID3"/>
<accession>A0A2W5ZID3</accession>
<dbReference type="EMBL" id="QHBU01000028">
    <property type="protein sequence ID" value="PZR83667.1"/>
    <property type="molecule type" value="Genomic_DNA"/>
</dbReference>